<evidence type="ECO:0000313" key="5">
    <source>
        <dbReference type="Proteomes" id="UP000095085"/>
    </source>
</evidence>
<dbReference type="GeneID" id="30997151"/>
<evidence type="ECO:0000256" key="3">
    <source>
        <dbReference type="SAM" id="MobiDB-lite"/>
    </source>
</evidence>
<dbReference type="GO" id="GO:0006302">
    <property type="term" value="P:double-strand break repair"/>
    <property type="evidence" value="ECO:0007669"/>
    <property type="project" value="EnsemblFungi"/>
</dbReference>
<dbReference type="Gene3D" id="3.30.420.40">
    <property type="match status" value="1"/>
</dbReference>
<comment type="similarity">
    <text evidence="1">Belongs to the actin family.</text>
</comment>
<protein>
    <submittedName>
        <fullName evidence="4">Actin-related protein</fullName>
    </submittedName>
</protein>
<gene>
    <name evidence="4" type="ORF">HYPBUDRAFT_163079</name>
</gene>
<name>A0A1E4RE11_9ASCO</name>
<feature type="coiled-coil region" evidence="2">
    <location>
        <begin position="697"/>
        <end position="724"/>
    </location>
</feature>
<dbReference type="AlphaFoldDB" id="A0A1E4RE11"/>
<accession>A0A1E4RE11</accession>
<proteinExistence type="inferred from homology"/>
<dbReference type="Proteomes" id="UP000095085">
    <property type="component" value="Unassembled WGS sequence"/>
</dbReference>
<dbReference type="GO" id="GO:0006312">
    <property type="term" value="P:mitotic recombination"/>
    <property type="evidence" value="ECO:0007669"/>
    <property type="project" value="EnsemblFungi"/>
</dbReference>
<dbReference type="PANTHER" id="PTHR11937">
    <property type="entry name" value="ACTIN"/>
    <property type="match status" value="1"/>
</dbReference>
<dbReference type="EMBL" id="KV454544">
    <property type="protein sequence ID" value="ODV65481.1"/>
    <property type="molecule type" value="Genomic_DNA"/>
</dbReference>
<dbReference type="Pfam" id="PF00022">
    <property type="entry name" value="Actin"/>
    <property type="match status" value="1"/>
</dbReference>
<dbReference type="CDD" id="cd10206">
    <property type="entry name" value="ASKHA_NBD_Arp8-like"/>
    <property type="match status" value="1"/>
</dbReference>
<organism evidence="4 5">
    <name type="scientific">Hyphopichia burtonii NRRL Y-1933</name>
    <dbReference type="NCBI Taxonomy" id="984485"/>
    <lineage>
        <taxon>Eukaryota</taxon>
        <taxon>Fungi</taxon>
        <taxon>Dikarya</taxon>
        <taxon>Ascomycota</taxon>
        <taxon>Saccharomycotina</taxon>
        <taxon>Pichiomycetes</taxon>
        <taxon>Debaryomycetaceae</taxon>
        <taxon>Hyphopichia</taxon>
    </lineage>
</organism>
<dbReference type="GO" id="GO:0006338">
    <property type="term" value="P:chromatin remodeling"/>
    <property type="evidence" value="ECO:0007669"/>
    <property type="project" value="EnsemblFungi"/>
</dbReference>
<keyword evidence="5" id="KW-1185">Reference proteome</keyword>
<reference evidence="5" key="1">
    <citation type="submission" date="2016-05" db="EMBL/GenBank/DDBJ databases">
        <title>Comparative genomics of biotechnologically important yeasts.</title>
        <authorList>
            <consortium name="DOE Joint Genome Institute"/>
            <person name="Riley R."/>
            <person name="Haridas S."/>
            <person name="Wolfe K.H."/>
            <person name="Lopes M.R."/>
            <person name="Hittinger C.T."/>
            <person name="Goker M."/>
            <person name="Salamov A."/>
            <person name="Wisecaver J."/>
            <person name="Long T.M."/>
            <person name="Aerts A.L."/>
            <person name="Barry K."/>
            <person name="Choi C."/>
            <person name="Clum A."/>
            <person name="Coughlan A.Y."/>
            <person name="Deshpande S."/>
            <person name="Douglass A.P."/>
            <person name="Hanson S.J."/>
            <person name="Klenk H.-P."/>
            <person name="Labutti K."/>
            <person name="Lapidus A."/>
            <person name="Lindquist E."/>
            <person name="Lipzen A."/>
            <person name="Meier-Kolthoff J.P."/>
            <person name="Ohm R.A."/>
            <person name="Otillar R.P."/>
            <person name="Pangilinan J."/>
            <person name="Peng Y."/>
            <person name="Rokas A."/>
            <person name="Rosa C.A."/>
            <person name="Scheuner C."/>
            <person name="Sibirny A.A."/>
            <person name="Slot J.C."/>
            <person name="Stielow J.B."/>
            <person name="Sun H."/>
            <person name="Kurtzman C.P."/>
            <person name="Blackwell M."/>
            <person name="Grigoriev I.V."/>
            <person name="Jeffries T.W."/>
        </authorList>
    </citation>
    <scope>NUCLEOTIDE SEQUENCE [LARGE SCALE GENOMIC DNA]</scope>
    <source>
        <strain evidence="5">NRRL Y-1933</strain>
    </source>
</reference>
<dbReference type="SMART" id="SM00268">
    <property type="entry name" value="ACTIN"/>
    <property type="match status" value="1"/>
</dbReference>
<keyword evidence="2" id="KW-0175">Coiled coil</keyword>
<dbReference type="GO" id="GO:0031011">
    <property type="term" value="C:Ino80 complex"/>
    <property type="evidence" value="ECO:0007669"/>
    <property type="project" value="EnsemblFungi"/>
</dbReference>
<dbReference type="RefSeq" id="XP_020074548.1">
    <property type="nucleotide sequence ID" value="XM_020222602.1"/>
</dbReference>
<dbReference type="Gene3D" id="3.30.420.580">
    <property type="match status" value="1"/>
</dbReference>
<evidence type="ECO:0000313" key="4">
    <source>
        <dbReference type="EMBL" id="ODV65481.1"/>
    </source>
</evidence>
<dbReference type="GO" id="GO:0003729">
    <property type="term" value="F:mRNA binding"/>
    <property type="evidence" value="ECO:0007669"/>
    <property type="project" value="EnsemblFungi"/>
</dbReference>
<evidence type="ECO:0000256" key="2">
    <source>
        <dbReference type="SAM" id="Coils"/>
    </source>
</evidence>
<evidence type="ECO:0000256" key="1">
    <source>
        <dbReference type="RuleBase" id="RU000487"/>
    </source>
</evidence>
<dbReference type="InterPro" id="IPR043129">
    <property type="entry name" value="ATPase_NBD"/>
</dbReference>
<dbReference type="OrthoDB" id="5572108at2759"/>
<dbReference type="SUPFAM" id="SSF53067">
    <property type="entry name" value="Actin-like ATPase domain"/>
    <property type="match status" value="2"/>
</dbReference>
<feature type="compositionally biased region" description="Acidic residues" evidence="3">
    <location>
        <begin position="151"/>
        <end position="168"/>
    </location>
</feature>
<dbReference type="InterPro" id="IPR004000">
    <property type="entry name" value="Actin"/>
</dbReference>
<feature type="region of interest" description="Disordered" evidence="3">
    <location>
        <begin position="134"/>
        <end position="172"/>
    </location>
</feature>
<sequence>MRKLKMLKIHGQQGKKPSAEVLQRRKEGRMKAAITIAENLKKTGIGRFEDENKFNLTSVRTIPLINQKNYYTDYLKKDEQVSFVRNWRTERLLQQKIKNMKKNPTTSNQIKKDDEVKNFDDFDLNDIEIEMSKQKNSKEAEAAAAAAAAAAEEEEEEEEEEAENEEANEEKVKMGFDTIVIHPGSSNIRIGRATDSYPKTIPTVIAVPNAIGKKIDSSKVSPERYVDDEGEIQINEKFDEAKSIVTKDFKSRMRYYKRRMLPNSRETASNFNKKQEPEIIPDHNDPYKKDWIDIKSIPADKKFFVGEEALKLPICEDYQEWILRYPIKNGNFNQSSEIYKSNHEILGDLENIIIESLNDFEVKRGQLNQLKAMLVIPDLYDKKYVEKWVELLFKYVGFGRVGIIQESVAATFGAGALTACVVDVGSQTTSIACVDEGMILNNLRIKLNYGGDDITKTFIKLLLQQLFPYKEINLEKKVDDWELATNLKHNFITFQDADIAVQLYNFYKRRPFKNTEKYEFKVYDEVMLAPLGVFYPELYQIPPYFTNDKLFSESVDQYTSKSNNPYSRSQEMLGNQENYCDMLEEVLLKKLVEEKTKIKNTNPYQRPKFTKYSFGDESEEEKRFKPDEMPTLTTSLEKAIIESITNAGLANDLSKIKKLYDNILIVGGGFAKISGYDLILNDRINIWRPKFLSTSALDDIIEYVTNEQNKLDQLKKELILQEKHKKKQHLMETSSQQQNIPSNVEDIELDEDVLLQIQNQTNLDIDLDYIDSISEQGQSFSVNVLPPPREFDPEMLTWKGGSVYGRLKVVNEMWITYKDWDLLESRCLSYKSLFNY</sequence>
<dbReference type="STRING" id="984485.A0A1E4RE11"/>
<dbReference type="Gene3D" id="3.90.640.10">
    <property type="entry name" value="Actin, Chain A, domain 4"/>
    <property type="match status" value="1"/>
</dbReference>